<organism evidence="2 3">
    <name type="scientific">Lithospermum erythrorhizon</name>
    <name type="common">Purple gromwell</name>
    <name type="synonym">Lithospermum officinale var. erythrorhizon</name>
    <dbReference type="NCBI Taxonomy" id="34254"/>
    <lineage>
        <taxon>Eukaryota</taxon>
        <taxon>Viridiplantae</taxon>
        <taxon>Streptophyta</taxon>
        <taxon>Embryophyta</taxon>
        <taxon>Tracheophyta</taxon>
        <taxon>Spermatophyta</taxon>
        <taxon>Magnoliopsida</taxon>
        <taxon>eudicotyledons</taxon>
        <taxon>Gunneridae</taxon>
        <taxon>Pentapetalae</taxon>
        <taxon>asterids</taxon>
        <taxon>lamiids</taxon>
        <taxon>Boraginales</taxon>
        <taxon>Boraginaceae</taxon>
        <taxon>Boraginoideae</taxon>
        <taxon>Lithospermeae</taxon>
        <taxon>Lithospermum</taxon>
    </lineage>
</organism>
<protein>
    <recommendedName>
        <fullName evidence="1">Reverse transcriptase domain-containing protein</fullName>
    </recommendedName>
</protein>
<name>A0AAV3PVQ1_LITER</name>
<reference evidence="2 3" key="1">
    <citation type="submission" date="2024-01" db="EMBL/GenBank/DDBJ databases">
        <title>The complete chloroplast genome sequence of Lithospermum erythrorhizon: insights into the phylogenetic relationship among Boraginaceae species and the maternal lineages of purple gromwells.</title>
        <authorList>
            <person name="Okada T."/>
            <person name="Watanabe K."/>
        </authorList>
    </citation>
    <scope>NUCLEOTIDE SEQUENCE [LARGE SCALE GENOMIC DNA]</scope>
</reference>
<dbReference type="EMBL" id="BAABME010002522">
    <property type="protein sequence ID" value="GAA0155012.1"/>
    <property type="molecule type" value="Genomic_DNA"/>
</dbReference>
<dbReference type="InterPro" id="IPR043502">
    <property type="entry name" value="DNA/RNA_pol_sf"/>
</dbReference>
<dbReference type="PANTHER" id="PTHR19446">
    <property type="entry name" value="REVERSE TRANSCRIPTASES"/>
    <property type="match status" value="1"/>
</dbReference>
<dbReference type="SUPFAM" id="SSF56672">
    <property type="entry name" value="DNA/RNA polymerases"/>
    <property type="match status" value="1"/>
</dbReference>
<dbReference type="InterPro" id="IPR000477">
    <property type="entry name" value="RT_dom"/>
</dbReference>
<evidence type="ECO:0000313" key="3">
    <source>
        <dbReference type="Proteomes" id="UP001454036"/>
    </source>
</evidence>
<dbReference type="CDD" id="cd01650">
    <property type="entry name" value="RT_nLTR_like"/>
    <property type="match status" value="1"/>
</dbReference>
<dbReference type="AlphaFoldDB" id="A0AAV3PVQ1"/>
<evidence type="ECO:0000259" key="1">
    <source>
        <dbReference type="Pfam" id="PF00078"/>
    </source>
</evidence>
<dbReference type="Proteomes" id="UP001454036">
    <property type="component" value="Unassembled WGS sequence"/>
</dbReference>
<feature type="domain" description="Reverse transcriptase" evidence="1">
    <location>
        <begin position="208"/>
        <end position="322"/>
    </location>
</feature>
<comment type="caution">
    <text evidence="2">The sequence shown here is derived from an EMBL/GenBank/DDBJ whole genome shotgun (WGS) entry which is preliminary data.</text>
</comment>
<evidence type="ECO:0000313" key="2">
    <source>
        <dbReference type="EMBL" id="GAA0155012.1"/>
    </source>
</evidence>
<dbReference type="Pfam" id="PF00078">
    <property type="entry name" value="RVT_1"/>
    <property type="match status" value="1"/>
</dbReference>
<sequence>MPNALIVDARGRKGGLGLLWPRDLNVEIKSFSTHHIEACIKDGAAEPWRTSFGELYPSESLDLMGWKRTKLGHVQNSIKEKQVRLDALKQNLITISSKGEATVLARDIDKLREADDIYWCQRSKLHTSQFEPQIAQLLDRKFVKEEVKKCLFTMAGSKSAGPDGMPATFFQHYWTTVGDTLCNMVLSFLNDGRFLKKFNFTFITLIPKVEKPITMSQFRPIALCNTTAKVIDKVLAMRLKKFLPNVISDSQSAFVPNRLITDNILLAYEEHHLIKQRKHGNQGLMYIKLDMLKAYDHIEWPFLRAILYQLGFSNKWVHLIMQYVESVTYSLLING</sequence>
<accession>A0AAV3PVQ1</accession>
<gene>
    <name evidence="2" type="ORF">LIER_12839</name>
</gene>
<keyword evidence="3" id="KW-1185">Reference proteome</keyword>
<proteinExistence type="predicted"/>